<name>A0A383E8J1_9ZZZZ</name>
<organism evidence="1">
    <name type="scientific">marine metagenome</name>
    <dbReference type="NCBI Taxonomy" id="408172"/>
    <lineage>
        <taxon>unclassified sequences</taxon>
        <taxon>metagenomes</taxon>
        <taxon>ecological metagenomes</taxon>
    </lineage>
</organism>
<accession>A0A383E8J1</accession>
<evidence type="ECO:0000313" key="1">
    <source>
        <dbReference type="EMBL" id="SVE52939.1"/>
    </source>
</evidence>
<proteinExistence type="predicted"/>
<reference evidence="1" key="1">
    <citation type="submission" date="2018-05" db="EMBL/GenBank/DDBJ databases">
        <authorList>
            <person name="Lanie J.A."/>
            <person name="Ng W.-L."/>
            <person name="Kazmierczak K.M."/>
            <person name="Andrzejewski T.M."/>
            <person name="Davidsen T.M."/>
            <person name="Wayne K.J."/>
            <person name="Tettelin H."/>
            <person name="Glass J.I."/>
            <person name="Rusch D."/>
            <person name="Podicherti R."/>
            <person name="Tsui H.-C.T."/>
            <person name="Winkler M.E."/>
        </authorList>
    </citation>
    <scope>NUCLEOTIDE SEQUENCE</scope>
</reference>
<dbReference type="AlphaFoldDB" id="A0A383E8J1"/>
<dbReference type="EMBL" id="UINC01223650">
    <property type="protein sequence ID" value="SVE52939.1"/>
    <property type="molecule type" value="Genomic_DNA"/>
</dbReference>
<feature type="non-terminal residue" evidence="1">
    <location>
        <position position="1"/>
    </location>
</feature>
<feature type="non-terminal residue" evidence="1">
    <location>
        <position position="78"/>
    </location>
</feature>
<sequence length="78" mass="8665">MKNIKIILPLIILYSGLFAVINTYETSYSNINNINTPFESITTPGIDVGALLQEDDENVGVGVPMRYAYAFDMNYGIN</sequence>
<gene>
    <name evidence="1" type="ORF">METZ01_LOCUS505793</name>
</gene>
<protein>
    <submittedName>
        <fullName evidence="1">Uncharacterized protein</fullName>
    </submittedName>
</protein>